<dbReference type="KEGG" id="bdr:105233559"/>
<accession>A0A6I9VN59</accession>
<keyword evidence="3 6" id="KW-0812">Transmembrane</keyword>
<dbReference type="OMA" id="PVNFANW"/>
<feature type="transmembrane region" description="Helical" evidence="6">
    <location>
        <begin position="92"/>
        <end position="110"/>
    </location>
</feature>
<evidence type="ECO:0000313" key="8">
    <source>
        <dbReference type="RefSeq" id="XP_011213974.1"/>
    </source>
</evidence>
<organism evidence="7 8">
    <name type="scientific">Bactrocera dorsalis</name>
    <name type="common">Oriental fruit fly</name>
    <name type="synonym">Dacus dorsalis</name>
    <dbReference type="NCBI Taxonomy" id="27457"/>
    <lineage>
        <taxon>Eukaryota</taxon>
        <taxon>Metazoa</taxon>
        <taxon>Ecdysozoa</taxon>
        <taxon>Arthropoda</taxon>
        <taxon>Hexapoda</taxon>
        <taxon>Insecta</taxon>
        <taxon>Pterygota</taxon>
        <taxon>Neoptera</taxon>
        <taxon>Endopterygota</taxon>
        <taxon>Diptera</taxon>
        <taxon>Brachycera</taxon>
        <taxon>Muscomorpha</taxon>
        <taxon>Tephritoidea</taxon>
        <taxon>Tephritidae</taxon>
        <taxon>Bactrocera</taxon>
        <taxon>Bactrocera</taxon>
    </lineage>
</organism>
<dbReference type="Proteomes" id="UP001652620">
    <property type="component" value="Chromosome 1"/>
</dbReference>
<protein>
    <submittedName>
        <fullName evidence="8">Protein I'm not dead yet</fullName>
    </submittedName>
</protein>
<dbReference type="RefSeq" id="XP_011213974.1">
    <property type="nucleotide sequence ID" value="XM_011215672.3"/>
</dbReference>
<feature type="transmembrane region" description="Helical" evidence="6">
    <location>
        <begin position="20"/>
        <end position="40"/>
    </location>
</feature>
<feature type="transmembrane region" description="Helical" evidence="6">
    <location>
        <begin position="238"/>
        <end position="262"/>
    </location>
</feature>
<keyword evidence="5 6" id="KW-0472">Membrane</keyword>
<dbReference type="Pfam" id="PF00939">
    <property type="entry name" value="Na_sulph_symp"/>
    <property type="match status" value="1"/>
</dbReference>
<dbReference type="PANTHER" id="PTHR10283">
    <property type="entry name" value="SOLUTE CARRIER FAMILY 13 MEMBER"/>
    <property type="match status" value="1"/>
</dbReference>
<sequence length="555" mass="61005">METDQEDLPAGKRCKYFFAHHWRGFTAFTAPILLLPLLFIEPNMEMRCCYVVSLMAVFWIGELLPLGITSLLPVALFPLLGVLDTTTTVNAYFPNAIILFFGSLVVSLAIEYSNLHKRIAYAVLSIIGCKIYRLHFSMLFITMFVSMWISNSAATAMMCPVIKGTLEEMSAQGVVEMWDTTKVLGPDDPPYPSKVQIAFYLGVSYAASMGGLGTLIGTGTNIAFKGLFERAFPKSTTLGFLPFMAFNVPPMLVNTTLMAVGLQWQYLGLFRSKEKQISSSKEAEEAAREVIKEKSKELGKVSCHEIQVGILFIIMIILFLTRKPGIGDLKGYADIINEKKIQSSAGLSGVSFLLFALPVNYLCIKYFVCRKPTVEGTSKPVLDWSWFSVRHSWGLLYLLAGGFALAEGASKSHFAAFVGDSMSALSVLPHWFLQFICFSVAVFCTAFTSNVAMCNILIPILINLSLSVKVNPAYICFPAALGLSMAFHLPVSTPPNAIVAQFGNIRTKDMAIGGILPTLIVTVSLLGFMQTWGLVIFPDLNDFPDWANSTNAKVD</sequence>
<evidence type="ECO:0000256" key="5">
    <source>
        <dbReference type="ARBA" id="ARBA00023136"/>
    </source>
</evidence>
<keyword evidence="4 6" id="KW-1133">Transmembrane helix</keyword>
<dbReference type="InterPro" id="IPR001898">
    <property type="entry name" value="SLC13A/DASS"/>
</dbReference>
<feature type="transmembrane region" description="Helical" evidence="6">
    <location>
        <begin position="197"/>
        <end position="217"/>
    </location>
</feature>
<evidence type="ECO:0000256" key="1">
    <source>
        <dbReference type="ARBA" id="ARBA00004141"/>
    </source>
</evidence>
<comment type="similarity">
    <text evidence="2">Belongs to the SLC13A/DASS transporter (TC 2.A.47) family. NADC subfamily.</text>
</comment>
<reference evidence="7" key="1">
    <citation type="submission" date="2025-05" db="UniProtKB">
        <authorList>
            <consortium name="RefSeq"/>
        </authorList>
    </citation>
    <scope>NUCLEOTIDE SEQUENCE [LARGE SCALE GENOMIC DNA]</scope>
</reference>
<evidence type="ECO:0000256" key="3">
    <source>
        <dbReference type="ARBA" id="ARBA00022692"/>
    </source>
</evidence>
<dbReference type="InParanoid" id="A0A6I9VN59"/>
<dbReference type="GO" id="GO:0005886">
    <property type="term" value="C:plasma membrane"/>
    <property type="evidence" value="ECO:0007669"/>
    <property type="project" value="TreeGrafter"/>
</dbReference>
<reference evidence="8" key="2">
    <citation type="submission" date="2025-08" db="UniProtKB">
        <authorList>
            <consortium name="RefSeq"/>
        </authorList>
    </citation>
    <scope>IDENTIFICATION</scope>
    <source>
        <tissue evidence="8">Adult</tissue>
    </source>
</reference>
<feature type="transmembrane region" description="Helical" evidence="6">
    <location>
        <begin position="474"/>
        <end position="491"/>
    </location>
</feature>
<evidence type="ECO:0000256" key="4">
    <source>
        <dbReference type="ARBA" id="ARBA00022989"/>
    </source>
</evidence>
<feature type="transmembrane region" description="Helical" evidence="6">
    <location>
        <begin position="511"/>
        <end position="537"/>
    </location>
</feature>
<feature type="transmembrane region" description="Helical" evidence="6">
    <location>
        <begin position="131"/>
        <end position="149"/>
    </location>
</feature>
<name>A0A6I9VN59_BACDO</name>
<gene>
    <name evidence="8" type="primary">LOC105233559</name>
</gene>
<evidence type="ECO:0000256" key="6">
    <source>
        <dbReference type="SAM" id="Phobius"/>
    </source>
</evidence>
<dbReference type="PANTHER" id="PTHR10283:SF82">
    <property type="entry name" value="SOLUTE CARRIER FAMILY 13 MEMBER 2"/>
    <property type="match status" value="1"/>
</dbReference>
<feature type="transmembrane region" description="Helical" evidence="6">
    <location>
        <begin position="52"/>
        <end position="80"/>
    </location>
</feature>
<dbReference type="AlphaFoldDB" id="A0A6I9VN59"/>
<comment type="subcellular location">
    <subcellularLocation>
        <location evidence="1">Membrane</location>
        <topology evidence="1">Multi-pass membrane protein</topology>
    </subcellularLocation>
</comment>
<feature type="transmembrane region" description="Helical" evidence="6">
    <location>
        <begin position="345"/>
        <end position="368"/>
    </location>
</feature>
<dbReference type="GeneID" id="105233559"/>
<proteinExistence type="inferred from homology"/>
<feature type="transmembrane region" description="Helical" evidence="6">
    <location>
        <begin position="388"/>
        <end position="406"/>
    </location>
</feature>
<keyword evidence="7" id="KW-1185">Reference proteome</keyword>
<feature type="transmembrane region" description="Helical" evidence="6">
    <location>
        <begin position="306"/>
        <end position="324"/>
    </location>
</feature>
<evidence type="ECO:0000313" key="7">
    <source>
        <dbReference type="Proteomes" id="UP001652620"/>
    </source>
</evidence>
<feature type="transmembrane region" description="Helical" evidence="6">
    <location>
        <begin position="438"/>
        <end position="462"/>
    </location>
</feature>
<evidence type="ECO:0000256" key="2">
    <source>
        <dbReference type="ARBA" id="ARBA00006772"/>
    </source>
</evidence>
<dbReference type="GO" id="GO:0015141">
    <property type="term" value="F:succinate transmembrane transporter activity"/>
    <property type="evidence" value="ECO:0007669"/>
    <property type="project" value="TreeGrafter"/>
</dbReference>
<dbReference type="GO" id="GO:0015137">
    <property type="term" value="F:citrate transmembrane transporter activity"/>
    <property type="evidence" value="ECO:0007669"/>
    <property type="project" value="TreeGrafter"/>
</dbReference>
<dbReference type="OrthoDB" id="6493944at2759"/>